<sequence length="80" mass="8699">MNAIRRSRTVNPGVGHADEFVFPFDPMRQTQTAAVNHLVTGLRFGGGVDEYGGADSAAQYDVVVFIAVDFVNSEVRLIPM</sequence>
<name>A0A645HAU1_9ZZZZ</name>
<reference evidence="1" key="1">
    <citation type="submission" date="2019-08" db="EMBL/GenBank/DDBJ databases">
        <authorList>
            <person name="Kucharzyk K."/>
            <person name="Murdoch R.W."/>
            <person name="Higgins S."/>
            <person name="Loffler F."/>
        </authorList>
    </citation>
    <scope>NUCLEOTIDE SEQUENCE</scope>
</reference>
<dbReference type="EMBL" id="VSSQ01089354">
    <property type="protein sequence ID" value="MPN35636.1"/>
    <property type="molecule type" value="Genomic_DNA"/>
</dbReference>
<dbReference type="AlphaFoldDB" id="A0A645HAU1"/>
<proteinExistence type="predicted"/>
<gene>
    <name evidence="1" type="ORF">SDC9_183134</name>
</gene>
<evidence type="ECO:0000313" key="1">
    <source>
        <dbReference type="EMBL" id="MPN35636.1"/>
    </source>
</evidence>
<organism evidence="1">
    <name type="scientific">bioreactor metagenome</name>
    <dbReference type="NCBI Taxonomy" id="1076179"/>
    <lineage>
        <taxon>unclassified sequences</taxon>
        <taxon>metagenomes</taxon>
        <taxon>ecological metagenomes</taxon>
    </lineage>
</organism>
<protein>
    <submittedName>
        <fullName evidence="1">Uncharacterized protein</fullName>
    </submittedName>
</protein>
<accession>A0A645HAU1</accession>
<comment type="caution">
    <text evidence="1">The sequence shown here is derived from an EMBL/GenBank/DDBJ whole genome shotgun (WGS) entry which is preliminary data.</text>
</comment>